<feature type="domain" description="Acyclic terpene utilisation N-terminal" evidence="1">
    <location>
        <begin position="237"/>
        <end position="399"/>
    </location>
</feature>
<dbReference type="Proteomes" id="UP000228948">
    <property type="component" value="Chromosome"/>
</dbReference>
<accession>A0A2K8K4S6</accession>
<sequence>MTTTVLVPSGVLGLGFSQEALNLGIARGCDVIAIDGGSTDSGPHSLGTGVSKYSRAVCKAEWRALMQARAQLGVPLIIGTAGTSGTDSTVDWMYDITCELAEELGQSLRIARLYSGQSAEFVISKLASGQISPLSPAPELDADSLRDMSNIVALAGAEQIQAALETGADIIIAGRTTDTAIIAALPLSRGEHPGACWHGAKIAECGALCSTHPGSGVIRVTFDKTGFEVEPMAPAAACTPHSVSAHMLYENSDPFRLYEPGGHLDVSHARYSALDARRVRVEGSEWIPGPYTVKLEGARLAGYQTMLLALLREAHYVAHAQDWADKLVSVLSERVVAQIGLAPADFTIEMRLIGVNATMGPLENRNSQPAEVGAMCLITAESQDMADEIGRLANPFLLHMPLTEDEPLPTFAFPFSPAQTSRGAIYEFALNHVMALTTPLEAFRLEISEVGAHAHVT</sequence>
<dbReference type="InterPro" id="IPR010839">
    <property type="entry name" value="AtuA_N"/>
</dbReference>
<evidence type="ECO:0000259" key="1">
    <source>
        <dbReference type="Pfam" id="PF07287"/>
    </source>
</evidence>
<dbReference type="OrthoDB" id="9763456at2"/>
<name>A0A2K8K4S6_9RHOB</name>
<dbReference type="AlphaFoldDB" id="A0A2K8K4S6"/>
<protein>
    <submittedName>
        <fullName evidence="2">Acyclic terpene utilization AtuA family protein</fullName>
    </submittedName>
</protein>
<dbReference type="EMBL" id="CP024899">
    <property type="protein sequence ID" value="ATX64462.1"/>
    <property type="molecule type" value="Genomic_DNA"/>
</dbReference>
<dbReference type="Pfam" id="PF07287">
    <property type="entry name" value="AtuA"/>
    <property type="match status" value="2"/>
</dbReference>
<dbReference type="STRING" id="441209.GCA_001870665_00285"/>
<dbReference type="RefSeq" id="WP_071479483.1">
    <property type="nucleotide sequence ID" value="NZ_CP024899.1"/>
</dbReference>
<proteinExistence type="predicted"/>
<reference evidence="2 3" key="1">
    <citation type="submission" date="2017-11" db="EMBL/GenBank/DDBJ databases">
        <title>Revised Sequence and Annotation of the Rhodobaca barguzinensis strain alga05 Genome.</title>
        <authorList>
            <person name="Kopejtka K."/>
            <person name="Tomasch J.M."/>
            <person name="Bunk B."/>
            <person name="Koblizek M."/>
        </authorList>
    </citation>
    <scope>NUCLEOTIDE SEQUENCE [LARGE SCALE GENOMIC DNA]</scope>
    <source>
        <strain evidence="3">alga05</strain>
    </source>
</reference>
<organism evidence="2 3">
    <name type="scientific">Roseinatronobacter bogoriensis subsp. barguzinensis</name>
    <dbReference type="NCBI Taxonomy" id="441209"/>
    <lineage>
        <taxon>Bacteria</taxon>
        <taxon>Pseudomonadati</taxon>
        <taxon>Pseudomonadota</taxon>
        <taxon>Alphaproteobacteria</taxon>
        <taxon>Rhodobacterales</taxon>
        <taxon>Paracoccaceae</taxon>
        <taxon>Roseinatronobacter</taxon>
    </lineage>
</organism>
<feature type="domain" description="Acyclic terpene utilisation N-terminal" evidence="1">
    <location>
        <begin position="93"/>
        <end position="184"/>
    </location>
</feature>
<dbReference type="KEGG" id="rbg:BG454_00280"/>
<evidence type="ECO:0000313" key="2">
    <source>
        <dbReference type="EMBL" id="ATX64462.1"/>
    </source>
</evidence>
<evidence type="ECO:0000313" key="3">
    <source>
        <dbReference type="Proteomes" id="UP000228948"/>
    </source>
</evidence>
<gene>
    <name evidence="2" type="ORF">BG454_00280</name>
</gene>
<keyword evidence="3" id="KW-1185">Reference proteome</keyword>